<accession>A0ABY4G7X5</accession>
<evidence type="ECO:0000256" key="1">
    <source>
        <dbReference type="SAM" id="Phobius"/>
    </source>
</evidence>
<sequence length="175" mass="19608">MKGVGSIVLQLLRFVFFAGVHMLLVSRLVLFELGWCFFYLGFLLFLPIGTSIVLQLVLGFGMGLLMDIFYDTGGVHAAAAVLLCYLRPWVLRLLTPRDGYEASDSVNVHQMGGQWFVVYTVLLVGLHHLAFFLLELGSFRAFGLTLVKVVASTLFTGLTMLIVQLIFFPTRRRGR</sequence>
<gene>
    <name evidence="2" type="ORF">MUN86_02775</name>
</gene>
<name>A0ABY4G7X5_9BACT</name>
<feature type="transmembrane region" description="Helical" evidence="1">
    <location>
        <begin position="6"/>
        <end position="25"/>
    </location>
</feature>
<dbReference type="EMBL" id="CP095061">
    <property type="protein sequence ID" value="UOQ66856.1"/>
    <property type="molecule type" value="Genomic_DNA"/>
</dbReference>
<evidence type="ECO:0008006" key="4">
    <source>
        <dbReference type="Google" id="ProtNLM"/>
    </source>
</evidence>
<keyword evidence="1" id="KW-1133">Transmembrane helix</keyword>
<keyword evidence="1" id="KW-0472">Membrane</keyword>
<dbReference type="Proteomes" id="UP000830401">
    <property type="component" value="Chromosome"/>
</dbReference>
<feature type="transmembrane region" description="Helical" evidence="1">
    <location>
        <begin position="74"/>
        <end position="94"/>
    </location>
</feature>
<reference evidence="2" key="1">
    <citation type="submission" date="2022-04" db="EMBL/GenBank/DDBJ databases">
        <title>Hymenobacter sp. isolated from the air.</title>
        <authorList>
            <person name="Won M."/>
            <person name="Lee C.-M."/>
            <person name="Woen H.-Y."/>
            <person name="Kwon S.-W."/>
        </authorList>
    </citation>
    <scope>NUCLEOTIDE SEQUENCE</scope>
    <source>
        <strain evidence="2">5420S-77</strain>
    </source>
</reference>
<feature type="transmembrane region" description="Helical" evidence="1">
    <location>
        <begin position="37"/>
        <end position="62"/>
    </location>
</feature>
<evidence type="ECO:0000313" key="3">
    <source>
        <dbReference type="Proteomes" id="UP000830401"/>
    </source>
</evidence>
<proteinExistence type="predicted"/>
<evidence type="ECO:0000313" key="2">
    <source>
        <dbReference type="EMBL" id="UOQ66856.1"/>
    </source>
</evidence>
<feature type="transmembrane region" description="Helical" evidence="1">
    <location>
        <begin position="146"/>
        <end position="168"/>
    </location>
</feature>
<protein>
    <recommendedName>
        <fullName evidence="4">Rod shape-determining protein MreD</fullName>
    </recommendedName>
</protein>
<keyword evidence="3" id="KW-1185">Reference proteome</keyword>
<dbReference type="RefSeq" id="WP_245121444.1">
    <property type="nucleotide sequence ID" value="NZ_CP095061.1"/>
</dbReference>
<feature type="transmembrane region" description="Helical" evidence="1">
    <location>
        <begin position="115"/>
        <end position="134"/>
    </location>
</feature>
<keyword evidence="1" id="KW-0812">Transmembrane</keyword>
<organism evidence="2 3">
    <name type="scientific">Hymenobacter volaticus</name>
    <dbReference type="NCBI Taxonomy" id="2932254"/>
    <lineage>
        <taxon>Bacteria</taxon>
        <taxon>Pseudomonadati</taxon>
        <taxon>Bacteroidota</taxon>
        <taxon>Cytophagia</taxon>
        <taxon>Cytophagales</taxon>
        <taxon>Hymenobacteraceae</taxon>
        <taxon>Hymenobacter</taxon>
    </lineage>
</organism>